<keyword evidence="3 7" id="KW-0808">Transferase</keyword>
<feature type="transmembrane region" description="Helical" evidence="7">
    <location>
        <begin position="12"/>
        <end position="38"/>
    </location>
</feature>
<feature type="transmembrane region" description="Helical" evidence="7">
    <location>
        <begin position="237"/>
        <end position="262"/>
    </location>
</feature>
<dbReference type="EMBL" id="CP065956">
    <property type="protein sequence ID" value="QSR87437.1"/>
    <property type="molecule type" value="Genomic_DNA"/>
</dbReference>
<protein>
    <recommendedName>
        <fullName evidence="7">Phosphatidylglycerol--prolipoprotein diacylglyceryl transferase</fullName>
        <ecNumber evidence="7">2.5.1.145</ecNumber>
    </recommendedName>
</protein>
<keyword evidence="5 7" id="KW-1133">Transmembrane helix</keyword>
<evidence type="ECO:0000256" key="3">
    <source>
        <dbReference type="ARBA" id="ARBA00022679"/>
    </source>
</evidence>
<dbReference type="Pfam" id="PF01790">
    <property type="entry name" value="LGT"/>
    <property type="match status" value="1"/>
</dbReference>
<dbReference type="HAMAP" id="MF_01147">
    <property type="entry name" value="Lgt"/>
    <property type="match status" value="1"/>
</dbReference>
<feature type="binding site" evidence="7">
    <location>
        <position position="143"/>
    </location>
    <ligand>
        <name>a 1,2-diacyl-sn-glycero-3-phospho-(1'-sn-glycerol)</name>
        <dbReference type="ChEBI" id="CHEBI:64716"/>
    </ligand>
</feature>
<dbReference type="RefSeq" id="WP_206847884.1">
    <property type="nucleotide sequence ID" value="NZ_CP065956.1"/>
</dbReference>
<dbReference type="PANTHER" id="PTHR30589:SF0">
    <property type="entry name" value="PHOSPHATIDYLGLYCEROL--PROLIPOPROTEIN DIACYLGLYCERYL TRANSFERASE"/>
    <property type="match status" value="1"/>
</dbReference>
<sequence>MIAYFVHHLSPFLIQFSAGFGIRYYGLAYALGFVFLWLGMRWQRKRGWLELSVRQLDDLVFWIALGGVMIGGRLGYCLLYDFFHTLKEPWSVFEIWRGGMSSHGGILGVLIVLFWASWKWKKPFFQIADAAVWCAPIGIFFGRVANFINGELWGRPTTLPWGVVFPDAPLVDGQVVPRHPSQLYEALLEGVVLFGILTYLRFRKRTAGAVSIGFLFSYSLLRIIGECFREPDLHIGYYFGFATQGQLLSLFTLLLAFVLLYMKKRGILKTSKESIAANH</sequence>
<evidence type="ECO:0000313" key="9">
    <source>
        <dbReference type="Proteomes" id="UP000663088"/>
    </source>
</evidence>
<organism evidence="8 9">
    <name type="scientific">Candidatus Methylacidiphilum infernorum</name>
    <dbReference type="NCBI Taxonomy" id="511746"/>
    <lineage>
        <taxon>Bacteria</taxon>
        <taxon>Pseudomonadati</taxon>
        <taxon>Verrucomicrobiota</taxon>
        <taxon>Methylacidiphilae</taxon>
        <taxon>Methylacidiphilales</taxon>
        <taxon>Methylacidiphilaceae</taxon>
        <taxon>Methylacidiphilum (ex Ratnadevi et al. 2023)</taxon>
    </lineage>
</organism>
<comment type="function">
    <text evidence="7">Catalyzes the transfer of the diacylglyceryl group from phosphatidylglycerol to the sulfhydryl group of the N-terminal cysteine of a prolipoprotein, the first step in the formation of mature lipoproteins.</text>
</comment>
<feature type="transmembrane region" description="Helical" evidence="7">
    <location>
        <begin position="207"/>
        <end position="225"/>
    </location>
</feature>
<dbReference type="PANTHER" id="PTHR30589">
    <property type="entry name" value="PROLIPOPROTEIN DIACYLGLYCERYL TRANSFERASE"/>
    <property type="match status" value="1"/>
</dbReference>
<dbReference type="PROSITE" id="PS01311">
    <property type="entry name" value="LGT"/>
    <property type="match status" value="1"/>
</dbReference>
<gene>
    <name evidence="7" type="primary">lgt</name>
    <name evidence="8" type="ORF">EM20IM_03680</name>
</gene>
<evidence type="ECO:0000313" key="8">
    <source>
        <dbReference type="EMBL" id="QSR87437.1"/>
    </source>
</evidence>
<reference evidence="8 9" key="1">
    <citation type="submission" date="2020-12" db="EMBL/GenBank/DDBJ databases">
        <authorList>
            <person name="Awala S.I."/>
            <person name="Gwak J.-H."/>
            <person name="Kim S.-J."/>
            <person name="Rhee S.-K."/>
        </authorList>
    </citation>
    <scope>NUCLEOTIDE SEQUENCE [LARGE SCALE GENOMIC DNA]</scope>
    <source>
        <strain evidence="8 9">IT5</strain>
    </source>
</reference>
<feature type="transmembrane region" description="Helical" evidence="7">
    <location>
        <begin position="59"/>
        <end position="83"/>
    </location>
</feature>
<keyword evidence="9" id="KW-1185">Reference proteome</keyword>
<evidence type="ECO:0000256" key="2">
    <source>
        <dbReference type="ARBA" id="ARBA00022475"/>
    </source>
</evidence>
<comment type="subcellular location">
    <subcellularLocation>
        <location evidence="7">Cell membrane</location>
        <topology evidence="7">Multi-pass membrane protein</topology>
    </subcellularLocation>
</comment>
<evidence type="ECO:0000256" key="4">
    <source>
        <dbReference type="ARBA" id="ARBA00022692"/>
    </source>
</evidence>
<keyword evidence="2 7" id="KW-1003">Cell membrane</keyword>
<evidence type="ECO:0000256" key="7">
    <source>
        <dbReference type="HAMAP-Rule" id="MF_01147"/>
    </source>
</evidence>
<dbReference type="Proteomes" id="UP000663088">
    <property type="component" value="Chromosome"/>
</dbReference>
<keyword evidence="6 7" id="KW-0472">Membrane</keyword>
<name>A0ABX7PWV0_9BACT</name>
<dbReference type="EC" id="2.5.1.145" evidence="7"/>
<evidence type="ECO:0000256" key="1">
    <source>
        <dbReference type="ARBA" id="ARBA00007150"/>
    </source>
</evidence>
<keyword evidence="4 7" id="KW-0812">Transmembrane</keyword>
<evidence type="ECO:0000256" key="6">
    <source>
        <dbReference type="ARBA" id="ARBA00023136"/>
    </source>
</evidence>
<accession>A0ABX7PWV0</accession>
<comment type="similarity">
    <text evidence="1 7">Belongs to the Lgt family.</text>
</comment>
<dbReference type="InterPro" id="IPR001640">
    <property type="entry name" value="Lgt"/>
</dbReference>
<evidence type="ECO:0000256" key="5">
    <source>
        <dbReference type="ARBA" id="ARBA00022989"/>
    </source>
</evidence>
<comment type="catalytic activity">
    <reaction evidence="7">
        <text>L-cysteinyl-[prolipoprotein] + a 1,2-diacyl-sn-glycero-3-phospho-(1'-sn-glycerol) = an S-1,2-diacyl-sn-glyceryl-L-cysteinyl-[prolipoprotein] + sn-glycerol 1-phosphate + H(+)</text>
        <dbReference type="Rhea" id="RHEA:56712"/>
        <dbReference type="Rhea" id="RHEA-COMP:14679"/>
        <dbReference type="Rhea" id="RHEA-COMP:14680"/>
        <dbReference type="ChEBI" id="CHEBI:15378"/>
        <dbReference type="ChEBI" id="CHEBI:29950"/>
        <dbReference type="ChEBI" id="CHEBI:57685"/>
        <dbReference type="ChEBI" id="CHEBI:64716"/>
        <dbReference type="ChEBI" id="CHEBI:140658"/>
        <dbReference type="EC" id="2.5.1.145"/>
    </reaction>
</comment>
<proteinExistence type="inferred from homology"/>
<dbReference type="NCBIfam" id="TIGR00544">
    <property type="entry name" value="lgt"/>
    <property type="match status" value="1"/>
</dbReference>
<feature type="transmembrane region" description="Helical" evidence="7">
    <location>
        <begin position="95"/>
        <end position="118"/>
    </location>
</feature>
<comment type="pathway">
    <text evidence="7">Protein modification; lipoprotein biosynthesis (diacylglyceryl transfer).</text>
</comment>
<dbReference type="GO" id="GO:0016740">
    <property type="term" value="F:transferase activity"/>
    <property type="evidence" value="ECO:0007669"/>
    <property type="project" value="UniProtKB-KW"/>
</dbReference>